<evidence type="ECO:0000313" key="2">
    <source>
        <dbReference type="EMBL" id="KKM86294.1"/>
    </source>
</evidence>
<dbReference type="AlphaFoldDB" id="A0A0F9KVC5"/>
<comment type="caution">
    <text evidence="2">The sequence shown here is derived from an EMBL/GenBank/DDBJ whole genome shotgun (WGS) entry which is preliminary data.</text>
</comment>
<protein>
    <submittedName>
        <fullName evidence="2">Uncharacterized protein</fullName>
    </submittedName>
</protein>
<accession>A0A0F9KVC5</accession>
<dbReference type="EMBL" id="LAZR01007278">
    <property type="protein sequence ID" value="KKM86294.1"/>
    <property type="molecule type" value="Genomic_DNA"/>
</dbReference>
<gene>
    <name evidence="2" type="ORF">LCGC14_1280410</name>
</gene>
<sequence length="154" mass="16531">MRRAAAIFAIIMLAANSTLWINGYIPEDNLPSIWNFLPEGLQSTTPSSDFMDNLILTNTEGIEVTEQGTESFVTNSVNFIKQIVGLLQAIFTLIDVVVKLLSFAIIGLAIILSTAGVPGNYVVLGAIINIGIVAFGLLEWLLDFTAASRGLTSV</sequence>
<organism evidence="2">
    <name type="scientific">marine sediment metagenome</name>
    <dbReference type="NCBI Taxonomy" id="412755"/>
    <lineage>
        <taxon>unclassified sequences</taxon>
        <taxon>metagenomes</taxon>
        <taxon>ecological metagenomes</taxon>
    </lineage>
</organism>
<keyword evidence="1" id="KW-1133">Transmembrane helix</keyword>
<keyword evidence="1" id="KW-0812">Transmembrane</keyword>
<reference evidence="2" key="1">
    <citation type="journal article" date="2015" name="Nature">
        <title>Complex archaea that bridge the gap between prokaryotes and eukaryotes.</title>
        <authorList>
            <person name="Spang A."/>
            <person name="Saw J.H."/>
            <person name="Jorgensen S.L."/>
            <person name="Zaremba-Niedzwiedzka K."/>
            <person name="Martijn J."/>
            <person name="Lind A.E."/>
            <person name="van Eijk R."/>
            <person name="Schleper C."/>
            <person name="Guy L."/>
            <person name="Ettema T.J."/>
        </authorList>
    </citation>
    <scope>NUCLEOTIDE SEQUENCE</scope>
</reference>
<feature type="transmembrane region" description="Helical" evidence="1">
    <location>
        <begin position="86"/>
        <end position="112"/>
    </location>
</feature>
<feature type="transmembrane region" description="Helical" evidence="1">
    <location>
        <begin position="121"/>
        <end position="142"/>
    </location>
</feature>
<evidence type="ECO:0000256" key="1">
    <source>
        <dbReference type="SAM" id="Phobius"/>
    </source>
</evidence>
<name>A0A0F9KVC5_9ZZZZ</name>
<keyword evidence="1" id="KW-0472">Membrane</keyword>
<proteinExistence type="predicted"/>